<proteinExistence type="predicted"/>
<gene>
    <name evidence="1" type="ORF">SLUN_00310</name>
</gene>
<dbReference type="KEGG" id="slk:SLUN_00310"/>
<dbReference type="SUPFAM" id="SSF50998">
    <property type="entry name" value="Quinoprotein alcohol dehydrogenase-like"/>
    <property type="match status" value="1"/>
</dbReference>
<accession>A0A2R4SVN0</accession>
<dbReference type="OrthoDB" id="3443514at2"/>
<dbReference type="GeneID" id="55653743"/>
<dbReference type="RefSeq" id="WP_108146634.1">
    <property type="nucleotide sequence ID" value="NZ_CP026304.1"/>
</dbReference>
<dbReference type="InterPro" id="IPR015943">
    <property type="entry name" value="WD40/YVTN_repeat-like_dom_sf"/>
</dbReference>
<protein>
    <submittedName>
        <fullName evidence="1">Uncharacterized protein</fullName>
    </submittedName>
</protein>
<name>A0A2R4SVN0_9ACTN</name>
<dbReference type="InterPro" id="IPR027417">
    <property type="entry name" value="P-loop_NTPase"/>
</dbReference>
<keyword evidence="2" id="KW-1185">Reference proteome</keyword>
<dbReference type="EMBL" id="CP026304">
    <property type="protein sequence ID" value="AVZ70939.1"/>
    <property type="molecule type" value="Genomic_DNA"/>
</dbReference>
<dbReference type="Gene3D" id="2.130.10.10">
    <property type="entry name" value="YVTN repeat-like/Quinoprotein amine dehydrogenase"/>
    <property type="match status" value="1"/>
</dbReference>
<dbReference type="AlphaFoldDB" id="A0A2R4SVN0"/>
<dbReference type="InterPro" id="IPR011047">
    <property type="entry name" value="Quinoprotein_ADH-like_sf"/>
</dbReference>
<organism evidence="1 2">
    <name type="scientific">Streptomyces lunaelactis</name>
    <dbReference type="NCBI Taxonomy" id="1535768"/>
    <lineage>
        <taxon>Bacteria</taxon>
        <taxon>Bacillati</taxon>
        <taxon>Actinomycetota</taxon>
        <taxon>Actinomycetes</taxon>
        <taxon>Kitasatosporales</taxon>
        <taxon>Streptomycetaceae</taxon>
        <taxon>Streptomyces</taxon>
    </lineage>
</organism>
<dbReference type="SUPFAM" id="SSF52540">
    <property type="entry name" value="P-loop containing nucleoside triphosphate hydrolases"/>
    <property type="match status" value="1"/>
</dbReference>
<evidence type="ECO:0000313" key="1">
    <source>
        <dbReference type="EMBL" id="AVZ70939.1"/>
    </source>
</evidence>
<sequence length="562" mass="58795">MSRVVWQRPAAGREPAATALLEWLVDPAAPRLCLISGSAECGKSSLLAWLVRHASRSDTPVERTVHAFVPIGRESVQGAVWALADQLGVVARAPGELVQALANDRRRTVIVLADLHASIDPDALAELVLTLWELEHVRLIVETRSDGSCYRSLTGAGPAVMDLDDPKWTDPARYQAWRETQPEARHASVANMMSGAGPAAALDDPAAICSADPLLVTGAYEADPDEHGGLRTAWLRAGQSLCHDQESAERALVLLTALGDGADPRLRPALAELAAAAPWDVLWSRVRGDVRPPWPGPAVALCPGRGLLEGQLLVADHVGAVRIMQVADAAPSGRLAQPALQTTALASLTDGTVLALDSHSQLHVQQVPSADHKTGSGLAALLDDGPTPTERLVQAVTAQLAKARGTALAATERDAAVGDAQGSVHVVNDAAEATGHSARLHRGCVTAMAAVDLPAGDEGTPLTLFYSGGSDGTVRCWAPAGEPLPTPVAQRSCPVVALDAAHVTAGLVLAIGWADGIVEYRRLDTGDVRFFCPGPPVNAVGVTQGEELLIGTDEALICLRPR</sequence>
<reference evidence="1 2" key="1">
    <citation type="submission" date="2018-01" db="EMBL/GenBank/DDBJ databases">
        <title>Complete genome sequence of Streptomyces lunaelactis MM109T, a Ferroverdin A producer isolated from cave moonmilk deposits.</title>
        <authorList>
            <person name="Naome A."/>
            <person name="Martinet L."/>
            <person name="Maciejewska M."/>
            <person name="Anderssen S."/>
            <person name="Adam D."/>
            <person name="Tenconi E."/>
            <person name="Deflandre B."/>
            <person name="Arguelles-Arias A."/>
            <person name="Calusinska M."/>
            <person name="Copieters W."/>
            <person name="Karim L."/>
            <person name="Hanikenne M."/>
            <person name="Baurain D."/>
            <person name="van Wezel G."/>
            <person name="Smargiasso N."/>
            <person name="de Pauw E."/>
            <person name="Delfosse P."/>
            <person name="Rigali S."/>
        </authorList>
    </citation>
    <scope>NUCLEOTIDE SEQUENCE [LARGE SCALE GENOMIC DNA]</scope>
    <source>
        <strain evidence="1 2">MM109</strain>
    </source>
</reference>
<dbReference type="Proteomes" id="UP000244201">
    <property type="component" value="Chromosome"/>
</dbReference>
<evidence type="ECO:0000313" key="2">
    <source>
        <dbReference type="Proteomes" id="UP000244201"/>
    </source>
</evidence>